<dbReference type="SUPFAM" id="SSF53474">
    <property type="entry name" value="alpha/beta-Hydrolases"/>
    <property type="match status" value="1"/>
</dbReference>
<sequence length="465" mass="50266">MKKCLLGVLLLLSILGAGGAKAAGTPAEEVLPLGGLWKGKLPLLGGQLDVTISVVPLSNGKFFAALDVPAQKVSRMETELTVRGDSVLMRMPGADSRFAARFDRTKRELNGTWTQGQEKSTVRLYYFPMPTVTGPGTRLTPPYREEEVTFNNPVGRLNLAGTFTIPAGKGPFPAVVLVSDVGAQDRDGTIGDYHLMGSLADYLTRRGIAVLRYDDRGVGKSGGNTNTATTAMLVSDVQAALNFLRSQLEININRIGVIGHGEGANVALLAAGKPLPPAFVISLAGYGLTGEQTLLQQLVDEQKAQKIDPAKVQAAYERQRTMYDIMRQTGTPQAQAIVANMMRQDQPNLDAKAAQAQAAQLLTPWRTYFLSFDPIAELDEVSCPVLLLNGTNDLQAPAELHLTALEKELRSINRGTVSKRLPGVNHLFQPPKTEWTLMNGEMLPLFSPAALETIREWIVGLGVKK</sequence>
<proteinExistence type="predicted"/>
<dbReference type="InterPro" id="IPR053145">
    <property type="entry name" value="AB_hydrolase_Est10"/>
</dbReference>
<dbReference type="RefSeq" id="WP_196287174.1">
    <property type="nucleotide sequence ID" value="NZ_JADQDP010000003.1"/>
</dbReference>
<evidence type="ECO:0000256" key="1">
    <source>
        <dbReference type="SAM" id="SignalP"/>
    </source>
</evidence>
<keyword evidence="3" id="KW-0378">Hydrolase</keyword>
<dbReference type="PANTHER" id="PTHR43265">
    <property type="entry name" value="ESTERASE ESTD"/>
    <property type="match status" value="1"/>
</dbReference>
<dbReference type="EMBL" id="JADQDP010000003">
    <property type="protein sequence ID" value="MBF9142832.1"/>
    <property type="molecule type" value="Genomic_DNA"/>
</dbReference>
<protein>
    <submittedName>
        <fullName evidence="3">Alpha/beta hydrolase</fullName>
    </submittedName>
</protein>
<dbReference type="Pfam" id="PF12146">
    <property type="entry name" value="Hydrolase_4"/>
    <property type="match status" value="1"/>
</dbReference>
<feature type="signal peptide" evidence="1">
    <location>
        <begin position="1"/>
        <end position="22"/>
    </location>
</feature>
<keyword evidence="1" id="KW-0732">Signal</keyword>
<dbReference type="PANTHER" id="PTHR43265:SF1">
    <property type="entry name" value="ESTERASE ESTD"/>
    <property type="match status" value="1"/>
</dbReference>
<reference evidence="3 4" key="1">
    <citation type="submission" date="2020-11" db="EMBL/GenBank/DDBJ databases">
        <authorList>
            <person name="Kim M.K."/>
        </authorList>
    </citation>
    <scope>NUCLEOTIDE SEQUENCE [LARGE SCALE GENOMIC DNA]</scope>
    <source>
        <strain evidence="3 4">BT439</strain>
    </source>
</reference>
<evidence type="ECO:0000313" key="4">
    <source>
        <dbReference type="Proteomes" id="UP000645610"/>
    </source>
</evidence>
<evidence type="ECO:0000259" key="2">
    <source>
        <dbReference type="Pfam" id="PF12146"/>
    </source>
</evidence>
<accession>A0A931BID4</accession>
<dbReference type="Gene3D" id="3.40.50.1820">
    <property type="entry name" value="alpha/beta hydrolase"/>
    <property type="match status" value="1"/>
</dbReference>
<gene>
    <name evidence="3" type="ORF">I2I01_14375</name>
</gene>
<comment type="caution">
    <text evidence="3">The sequence shown here is derived from an EMBL/GenBank/DDBJ whole genome shotgun (WGS) entry which is preliminary data.</text>
</comment>
<dbReference type="GO" id="GO:0052689">
    <property type="term" value="F:carboxylic ester hydrolase activity"/>
    <property type="evidence" value="ECO:0007669"/>
    <property type="project" value="TreeGrafter"/>
</dbReference>
<dbReference type="InterPro" id="IPR029058">
    <property type="entry name" value="AB_hydrolase_fold"/>
</dbReference>
<dbReference type="Proteomes" id="UP000645610">
    <property type="component" value="Unassembled WGS sequence"/>
</dbReference>
<feature type="domain" description="Serine aminopeptidase S33" evidence="2">
    <location>
        <begin position="193"/>
        <end position="298"/>
    </location>
</feature>
<feature type="chain" id="PRO_5037896611" evidence="1">
    <location>
        <begin position="23"/>
        <end position="465"/>
    </location>
</feature>
<evidence type="ECO:0000313" key="3">
    <source>
        <dbReference type="EMBL" id="MBF9142832.1"/>
    </source>
</evidence>
<keyword evidence="4" id="KW-1185">Reference proteome</keyword>
<dbReference type="InterPro" id="IPR022742">
    <property type="entry name" value="Hydrolase_4"/>
</dbReference>
<dbReference type="AlphaFoldDB" id="A0A931BID4"/>
<name>A0A931BID4_9BACT</name>
<organism evidence="3 4">
    <name type="scientific">Hymenobacter properus</name>
    <dbReference type="NCBI Taxonomy" id="2791026"/>
    <lineage>
        <taxon>Bacteria</taxon>
        <taxon>Pseudomonadati</taxon>
        <taxon>Bacteroidota</taxon>
        <taxon>Cytophagia</taxon>
        <taxon>Cytophagales</taxon>
        <taxon>Hymenobacteraceae</taxon>
        <taxon>Hymenobacter</taxon>
    </lineage>
</organism>